<evidence type="ECO:0000259" key="1">
    <source>
        <dbReference type="Pfam" id="PF17906"/>
    </source>
</evidence>
<accession>A0A8X6V883</accession>
<name>A0A8X6V883_TRICX</name>
<feature type="domain" description="Mos1 transposase HTH" evidence="1">
    <location>
        <begin position="9"/>
        <end position="54"/>
    </location>
</feature>
<dbReference type="AlphaFoldDB" id="A0A8X6V883"/>
<dbReference type="InterPro" id="IPR041426">
    <property type="entry name" value="Mos1_HTH"/>
</dbReference>
<evidence type="ECO:0000313" key="2">
    <source>
        <dbReference type="EMBL" id="GFY02959.1"/>
    </source>
</evidence>
<evidence type="ECO:0000313" key="3">
    <source>
        <dbReference type="Proteomes" id="UP000887159"/>
    </source>
</evidence>
<comment type="caution">
    <text evidence="2">The sequence shown here is derived from an EMBL/GenBank/DDBJ whole genome shotgun (WGS) entry which is preliminary data.</text>
</comment>
<protein>
    <recommendedName>
        <fullName evidence="1">Mos1 transposase HTH domain-containing protein</fullName>
    </recommendedName>
</protein>
<proteinExistence type="predicted"/>
<reference evidence="2" key="1">
    <citation type="submission" date="2020-08" db="EMBL/GenBank/DDBJ databases">
        <title>Multicomponent nature underlies the extraordinary mechanical properties of spider dragline silk.</title>
        <authorList>
            <person name="Kono N."/>
            <person name="Nakamura H."/>
            <person name="Mori M."/>
            <person name="Yoshida Y."/>
            <person name="Ohtoshi R."/>
            <person name="Malay A.D."/>
            <person name="Moran D.A.P."/>
            <person name="Tomita M."/>
            <person name="Numata K."/>
            <person name="Arakawa K."/>
        </authorList>
    </citation>
    <scope>NUCLEOTIDE SEQUENCE</scope>
</reference>
<dbReference type="Proteomes" id="UP000887159">
    <property type="component" value="Unassembled WGS sequence"/>
</dbReference>
<dbReference type="EMBL" id="BMAU01021234">
    <property type="protein sequence ID" value="GFY02959.1"/>
    <property type="molecule type" value="Genomic_DNA"/>
</dbReference>
<organism evidence="2 3">
    <name type="scientific">Trichonephila clavipes</name>
    <name type="common">Golden silk orbweaver</name>
    <name type="synonym">Nephila clavipes</name>
    <dbReference type="NCBI Taxonomy" id="2585209"/>
    <lineage>
        <taxon>Eukaryota</taxon>
        <taxon>Metazoa</taxon>
        <taxon>Ecdysozoa</taxon>
        <taxon>Arthropoda</taxon>
        <taxon>Chelicerata</taxon>
        <taxon>Arachnida</taxon>
        <taxon>Araneae</taxon>
        <taxon>Araneomorphae</taxon>
        <taxon>Entelegynae</taxon>
        <taxon>Araneoidea</taxon>
        <taxon>Nephilidae</taxon>
        <taxon>Trichonephila</taxon>
    </lineage>
</organism>
<dbReference type="Pfam" id="PF17906">
    <property type="entry name" value="HTH_48"/>
    <property type="match status" value="1"/>
</dbReference>
<sequence>MEVTRVEQRAYIKIAVLRKRNAMECHSELVEALGNNALPYHTVARWIGMFQQGDEQRSRRPVSVRTDLARAVIEQLMDYIKSHGLH</sequence>
<gene>
    <name evidence="2" type="primary">NCL1_13595</name>
    <name evidence="2" type="ORF">TNCV_979651</name>
</gene>
<keyword evidence="3" id="KW-1185">Reference proteome</keyword>